<gene>
    <name evidence="1" type="ORF">EHQ17_03865</name>
</gene>
<name>A0A5F1YE48_9LEPT</name>
<dbReference type="OrthoDB" id="340786at2"/>
<evidence type="ECO:0000313" key="2">
    <source>
        <dbReference type="Proteomes" id="UP000298277"/>
    </source>
</evidence>
<dbReference type="Proteomes" id="UP000298277">
    <property type="component" value="Unassembled WGS sequence"/>
</dbReference>
<reference evidence="1" key="1">
    <citation type="journal article" date="2019" name="PLoS Negl. Trop. Dis.">
        <title>Revisiting the worldwide diversity of Leptospira species in the environment.</title>
        <authorList>
            <person name="Vincent A.T."/>
            <person name="Schiettekatte O."/>
            <person name="Bourhy P."/>
            <person name="Veyrier F.J."/>
            <person name="Picardeau M."/>
        </authorList>
    </citation>
    <scope>NUCLEOTIDE SEQUENCE [LARGE SCALE GENOMIC DNA]</scope>
    <source>
        <strain evidence="1">201800299</strain>
    </source>
</reference>
<protein>
    <submittedName>
        <fullName evidence="1">Uncharacterized protein</fullName>
    </submittedName>
</protein>
<proteinExistence type="predicted"/>
<sequence>MKEHVFKVGVVLALLSVFFLVLDCGPLCELDRSENLTSPCHQDPNDTSPEDRNCDWDSGSLNFAEYDSNHSKFQIVFLAVDFRFGTSARFFPIFAILESASFRFSISTSEYINIFSSVYLLI</sequence>
<dbReference type="AlphaFoldDB" id="A0A5F1YE48"/>
<accession>A0A5F1YE48</accession>
<organism evidence="1 2">
    <name type="scientific">Leptospira gomenensis</name>
    <dbReference type="NCBI Taxonomy" id="2484974"/>
    <lineage>
        <taxon>Bacteria</taxon>
        <taxon>Pseudomonadati</taxon>
        <taxon>Spirochaetota</taxon>
        <taxon>Spirochaetia</taxon>
        <taxon>Leptospirales</taxon>
        <taxon>Leptospiraceae</taxon>
        <taxon>Leptospira</taxon>
    </lineage>
</organism>
<dbReference type="RefSeq" id="WP_135590863.1">
    <property type="nucleotide sequence ID" value="NZ_RQEZ01000044.1"/>
</dbReference>
<comment type="caution">
    <text evidence="1">The sequence shown here is derived from an EMBL/GenBank/DDBJ whole genome shotgun (WGS) entry which is preliminary data.</text>
</comment>
<keyword evidence="2" id="KW-1185">Reference proteome</keyword>
<dbReference type="EMBL" id="RQFA01000020">
    <property type="protein sequence ID" value="TGK36415.1"/>
    <property type="molecule type" value="Genomic_DNA"/>
</dbReference>
<evidence type="ECO:0000313" key="1">
    <source>
        <dbReference type="EMBL" id="TGK36415.1"/>
    </source>
</evidence>